<comment type="subcellular location">
    <subcellularLocation>
        <location evidence="1">Membrane</location>
        <topology evidence="1">Multi-pass membrane protein</topology>
    </subcellularLocation>
</comment>
<dbReference type="AlphaFoldDB" id="A0A553N9B8"/>
<organism evidence="14 15">
    <name type="scientific">Tigriopus californicus</name>
    <name type="common">Marine copepod</name>
    <dbReference type="NCBI Taxonomy" id="6832"/>
    <lineage>
        <taxon>Eukaryota</taxon>
        <taxon>Metazoa</taxon>
        <taxon>Ecdysozoa</taxon>
        <taxon>Arthropoda</taxon>
        <taxon>Crustacea</taxon>
        <taxon>Multicrustacea</taxon>
        <taxon>Hexanauplia</taxon>
        <taxon>Copepoda</taxon>
        <taxon>Harpacticoida</taxon>
        <taxon>Harpacticidae</taxon>
        <taxon>Tigriopus</taxon>
    </lineage>
</organism>
<evidence type="ECO:0000256" key="6">
    <source>
        <dbReference type="ARBA" id="ARBA00022989"/>
    </source>
</evidence>
<evidence type="ECO:0000256" key="9">
    <source>
        <dbReference type="ARBA" id="ARBA00023136"/>
    </source>
</evidence>
<keyword evidence="4 12" id="KW-0894">Sodium channel</keyword>
<feature type="transmembrane region" description="Helical" evidence="13">
    <location>
        <begin position="346"/>
        <end position="365"/>
    </location>
</feature>
<dbReference type="GO" id="GO:0005886">
    <property type="term" value="C:plasma membrane"/>
    <property type="evidence" value="ECO:0007669"/>
    <property type="project" value="TreeGrafter"/>
</dbReference>
<evidence type="ECO:0000256" key="4">
    <source>
        <dbReference type="ARBA" id="ARBA00022461"/>
    </source>
</evidence>
<proteinExistence type="inferred from homology"/>
<evidence type="ECO:0000256" key="7">
    <source>
        <dbReference type="ARBA" id="ARBA00023053"/>
    </source>
</evidence>
<keyword evidence="7" id="KW-0915">Sodium</keyword>
<dbReference type="Proteomes" id="UP000318571">
    <property type="component" value="Chromosome 8"/>
</dbReference>
<keyword evidence="6 13" id="KW-1133">Transmembrane helix</keyword>
<evidence type="ECO:0000256" key="3">
    <source>
        <dbReference type="ARBA" id="ARBA00022448"/>
    </source>
</evidence>
<protein>
    <submittedName>
        <fullName evidence="14">Uncharacterized protein</fullName>
    </submittedName>
</protein>
<sequence>MDTLKSSQYSFFLDPAVGSFYSFLTSPSRPMPGFAGKEDFAKMKDELDQTLEEHNLDLLQLFYALAIDCDGFVVYCEIGQDRLLVRGTTNSPHVRFCCGSFFNTKPTFTNAGVCYTSNATIVGKQASFQDRIKVWVSMNYRDTPGTDRSDLNSMNSCLDFNATFVELSGNPRTKYNCQGLSSHFRHQNCSIGNYFGYKPWPGLRPCKPDDVISNPTIDFSESVNQNSNCFEECHKVSHKSSVTTSEIDINAFDKNIHVANDPNQNSFTAGGNESCGIVVYFESFDYQVNVMTRRTYLDLFSQIGGTIGLAIGASMITLFELTYFFGKLLNIVFKQCFGSYDKARDAIIMVASCLIVLMLPIFILLQSLEFSSNTKVTNSAEWSTADSMTYPNITVSYGIDNDLAGYMTFAVNPNAQRYLKFMEDEDNSTQTVTTRLHQQSQQLAAILNSKNLNILDLYHKVAVRCKDFIIYCEMKAEIYSNTNINGSPGQKTCCDILFDPKPTFGFSGTCFTTNVEIRETFPSIFHSLKIWTYVDSQNAPSFGIPWKGTDAAERNGIVWAVTYNNSPAVIMSHRPNKLSSGTHASIGLTKSEIDRIDVPGGCLKTNQTFTDLTGMVNTKANCQGFANHFQFGKCSLAVFYGYKTWKSIPPCTPEDMVNQSTPTATTETGGLLESCLDDCNSIRYHFSQSLTNLDLQTVKDFVNSKSMRNEEGQMIYQSP</sequence>
<dbReference type="PANTHER" id="PTHR11690">
    <property type="entry name" value="AMILORIDE-SENSITIVE SODIUM CHANNEL-RELATED"/>
    <property type="match status" value="1"/>
</dbReference>
<dbReference type="EMBL" id="VCGU01000459">
    <property type="protein sequence ID" value="TRY62037.1"/>
    <property type="molecule type" value="Genomic_DNA"/>
</dbReference>
<keyword evidence="10 12" id="KW-0739">Sodium transport</keyword>
<keyword evidence="3 12" id="KW-0813">Transport</keyword>
<keyword evidence="11 12" id="KW-0407">Ion channel</keyword>
<dbReference type="InterPro" id="IPR001873">
    <property type="entry name" value="ENaC"/>
</dbReference>
<accession>A0A553N9B8</accession>
<comment type="similarity">
    <text evidence="2 12">Belongs to the amiloride-sensitive sodium channel (TC 1.A.6) family.</text>
</comment>
<evidence type="ECO:0000256" key="2">
    <source>
        <dbReference type="ARBA" id="ARBA00007193"/>
    </source>
</evidence>
<evidence type="ECO:0000313" key="14">
    <source>
        <dbReference type="EMBL" id="TRY62037.1"/>
    </source>
</evidence>
<comment type="caution">
    <text evidence="14">The sequence shown here is derived from an EMBL/GenBank/DDBJ whole genome shotgun (WGS) entry which is preliminary data.</text>
</comment>
<evidence type="ECO:0000256" key="13">
    <source>
        <dbReference type="SAM" id="Phobius"/>
    </source>
</evidence>
<evidence type="ECO:0000256" key="10">
    <source>
        <dbReference type="ARBA" id="ARBA00023201"/>
    </source>
</evidence>
<evidence type="ECO:0000256" key="11">
    <source>
        <dbReference type="ARBA" id="ARBA00023303"/>
    </source>
</evidence>
<evidence type="ECO:0000256" key="1">
    <source>
        <dbReference type="ARBA" id="ARBA00004141"/>
    </source>
</evidence>
<gene>
    <name evidence="14" type="ORF">TCAL_09523</name>
</gene>
<keyword evidence="15" id="KW-1185">Reference proteome</keyword>
<feature type="transmembrane region" description="Helical" evidence="13">
    <location>
        <begin position="299"/>
        <end position="325"/>
    </location>
</feature>
<dbReference type="PANTHER" id="PTHR11690:SF296">
    <property type="entry name" value="DEGENERIN-LIKE PROTEIN DEL-10"/>
    <property type="match status" value="1"/>
</dbReference>
<evidence type="ECO:0000256" key="8">
    <source>
        <dbReference type="ARBA" id="ARBA00023065"/>
    </source>
</evidence>
<name>A0A553N9B8_TIGCA</name>
<feature type="non-terminal residue" evidence="14">
    <location>
        <position position="719"/>
    </location>
</feature>
<keyword evidence="9 13" id="KW-0472">Membrane</keyword>
<keyword evidence="5 12" id="KW-0812">Transmembrane</keyword>
<evidence type="ECO:0000256" key="5">
    <source>
        <dbReference type="ARBA" id="ARBA00022692"/>
    </source>
</evidence>
<reference evidence="14 15" key="1">
    <citation type="journal article" date="2018" name="Nat. Ecol. Evol.">
        <title>Genomic signatures of mitonuclear coevolution across populations of Tigriopus californicus.</title>
        <authorList>
            <person name="Barreto F.S."/>
            <person name="Watson E.T."/>
            <person name="Lima T.G."/>
            <person name="Willett C.S."/>
            <person name="Edmands S."/>
            <person name="Li W."/>
            <person name="Burton R.S."/>
        </authorList>
    </citation>
    <scope>NUCLEOTIDE SEQUENCE [LARGE SCALE GENOMIC DNA]</scope>
    <source>
        <strain evidence="14 15">San Diego</strain>
    </source>
</reference>
<dbReference type="Pfam" id="PF00858">
    <property type="entry name" value="ASC"/>
    <property type="match status" value="2"/>
</dbReference>
<evidence type="ECO:0000313" key="15">
    <source>
        <dbReference type="Proteomes" id="UP000318571"/>
    </source>
</evidence>
<dbReference type="GO" id="GO:0015280">
    <property type="term" value="F:ligand-gated sodium channel activity"/>
    <property type="evidence" value="ECO:0007669"/>
    <property type="project" value="TreeGrafter"/>
</dbReference>
<keyword evidence="8 12" id="KW-0406">Ion transport</keyword>
<dbReference type="Gene3D" id="1.10.287.770">
    <property type="entry name" value="YojJ-like"/>
    <property type="match status" value="1"/>
</dbReference>
<evidence type="ECO:0000256" key="12">
    <source>
        <dbReference type="RuleBase" id="RU000679"/>
    </source>
</evidence>